<proteinExistence type="inferred from homology"/>
<dbReference type="AlphaFoldDB" id="A0A382U9G0"/>
<keyword evidence="2" id="KW-0805">Transcription regulation</keyword>
<comment type="similarity">
    <text evidence="1">Belongs to the LysR transcriptional regulatory family.</text>
</comment>
<gene>
    <name evidence="5" type="ORF">METZ01_LOCUS383245</name>
</gene>
<dbReference type="GO" id="GO:0000976">
    <property type="term" value="F:transcription cis-regulatory region binding"/>
    <property type="evidence" value="ECO:0007669"/>
    <property type="project" value="TreeGrafter"/>
</dbReference>
<evidence type="ECO:0000256" key="3">
    <source>
        <dbReference type="ARBA" id="ARBA00023163"/>
    </source>
</evidence>
<feature type="domain" description="LysR substrate-binding" evidence="4">
    <location>
        <begin position="21"/>
        <end position="211"/>
    </location>
</feature>
<dbReference type="SUPFAM" id="SSF53850">
    <property type="entry name" value="Periplasmic binding protein-like II"/>
    <property type="match status" value="1"/>
</dbReference>
<reference evidence="5" key="1">
    <citation type="submission" date="2018-05" db="EMBL/GenBank/DDBJ databases">
        <authorList>
            <person name="Lanie J.A."/>
            <person name="Ng W.-L."/>
            <person name="Kazmierczak K.M."/>
            <person name="Andrzejewski T.M."/>
            <person name="Davidsen T.M."/>
            <person name="Wayne K.J."/>
            <person name="Tettelin H."/>
            <person name="Glass J.I."/>
            <person name="Rusch D."/>
            <person name="Podicherti R."/>
            <person name="Tsui H.-C.T."/>
            <person name="Winkler M.E."/>
        </authorList>
    </citation>
    <scope>NUCLEOTIDE SEQUENCE</scope>
</reference>
<dbReference type="Pfam" id="PF03466">
    <property type="entry name" value="LysR_substrate"/>
    <property type="match status" value="1"/>
</dbReference>
<dbReference type="CDD" id="cd05466">
    <property type="entry name" value="PBP2_LTTR_substrate"/>
    <property type="match status" value="1"/>
</dbReference>
<dbReference type="GO" id="GO:0006355">
    <property type="term" value="P:regulation of DNA-templated transcription"/>
    <property type="evidence" value="ECO:0007669"/>
    <property type="project" value="TreeGrafter"/>
</dbReference>
<dbReference type="EMBL" id="UINC01142198">
    <property type="protein sequence ID" value="SVD30391.1"/>
    <property type="molecule type" value="Genomic_DNA"/>
</dbReference>
<evidence type="ECO:0000256" key="1">
    <source>
        <dbReference type="ARBA" id="ARBA00009437"/>
    </source>
</evidence>
<accession>A0A382U9G0</accession>
<dbReference type="PANTHER" id="PTHR30126:SF39">
    <property type="entry name" value="HTH-TYPE TRANSCRIPTIONAL REGULATOR CYSL"/>
    <property type="match status" value="1"/>
</dbReference>
<dbReference type="PANTHER" id="PTHR30126">
    <property type="entry name" value="HTH-TYPE TRANSCRIPTIONAL REGULATOR"/>
    <property type="match status" value="1"/>
</dbReference>
<protein>
    <recommendedName>
        <fullName evidence="4">LysR substrate-binding domain-containing protein</fullName>
    </recommendedName>
</protein>
<name>A0A382U9G0_9ZZZZ</name>
<evidence type="ECO:0000256" key="2">
    <source>
        <dbReference type="ARBA" id="ARBA00023015"/>
    </source>
</evidence>
<keyword evidence="3" id="KW-0804">Transcription</keyword>
<dbReference type="Gene3D" id="3.40.190.10">
    <property type="entry name" value="Periplasmic binding protein-like II"/>
    <property type="match status" value="2"/>
</dbReference>
<organism evidence="5">
    <name type="scientific">marine metagenome</name>
    <dbReference type="NCBI Taxonomy" id="408172"/>
    <lineage>
        <taxon>unclassified sequences</taxon>
        <taxon>metagenomes</taxon>
        <taxon>ecological metagenomes</taxon>
    </lineage>
</organism>
<evidence type="ECO:0000259" key="4">
    <source>
        <dbReference type="Pfam" id="PF03466"/>
    </source>
</evidence>
<evidence type="ECO:0000313" key="5">
    <source>
        <dbReference type="EMBL" id="SVD30391.1"/>
    </source>
</evidence>
<dbReference type="InterPro" id="IPR005119">
    <property type="entry name" value="LysR_subst-bd"/>
</dbReference>
<sequence length="216" mass="23286">MDTVEAGRNRRRVAWSSTAILTLGVSESVLSSWGADVVRRTRDGGSKLDVEIHTHRSPVVVDRVRSGEHMIGLCAGLADSAADLVVRTAAHESMVLIPSGLHPIRLTKGTPIITIEEHAATWSSIERGVREAGFEVSSTVESFSAIARMAMAGLGHGLVPLGVARSAGLPPQQIQHLKRVRIRRPISLIGRRSVVARKPIASFFERLEEEVALALA</sequence>